<feature type="compositionally biased region" description="Basic and acidic residues" evidence="5">
    <location>
        <begin position="2392"/>
        <end position="2417"/>
    </location>
</feature>
<feature type="compositionally biased region" description="Basic and acidic residues" evidence="5">
    <location>
        <begin position="2248"/>
        <end position="2260"/>
    </location>
</feature>
<feature type="compositionally biased region" description="Basic and acidic residues" evidence="5">
    <location>
        <begin position="1687"/>
        <end position="1714"/>
    </location>
</feature>
<gene>
    <name evidence="8" type="ORF">TGARI_215100</name>
</gene>
<proteinExistence type="predicted"/>
<evidence type="ECO:0000256" key="5">
    <source>
        <dbReference type="SAM" id="MobiDB-lite"/>
    </source>
</evidence>
<feature type="compositionally biased region" description="Low complexity" evidence="5">
    <location>
        <begin position="926"/>
        <end position="946"/>
    </location>
</feature>
<feature type="compositionally biased region" description="Polar residues" evidence="5">
    <location>
        <begin position="348"/>
        <end position="357"/>
    </location>
</feature>
<feature type="region of interest" description="Disordered" evidence="5">
    <location>
        <begin position="1271"/>
        <end position="1290"/>
    </location>
</feature>
<feature type="compositionally biased region" description="Basic and acidic residues" evidence="5">
    <location>
        <begin position="1362"/>
        <end position="1409"/>
    </location>
</feature>
<feature type="compositionally biased region" description="Low complexity" evidence="5">
    <location>
        <begin position="1227"/>
        <end position="1237"/>
    </location>
</feature>
<feature type="region of interest" description="Disordered" evidence="5">
    <location>
        <begin position="1521"/>
        <end position="1571"/>
    </location>
</feature>
<feature type="region of interest" description="Disordered" evidence="5">
    <location>
        <begin position="1876"/>
        <end position="1924"/>
    </location>
</feature>
<feature type="compositionally biased region" description="Basic and acidic residues" evidence="5">
    <location>
        <begin position="1271"/>
        <end position="1286"/>
    </location>
</feature>
<feature type="compositionally biased region" description="Basic and acidic residues" evidence="5">
    <location>
        <begin position="2079"/>
        <end position="2124"/>
    </location>
</feature>
<keyword evidence="4" id="KW-0067">ATP-binding</keyword>
<feature type="region of interest" description="Disordered" evidence="5">
    <location>
        <begin position="1438"/>
        <end position="1467"/>
    </location>
</feature>
<feature type="compositionally biased region" description="Basic and acidic residues" evidence="5">
    <location>
        <begin position="369"/>
        <end position="378"/>
    </location>
</feature>
<feature type="region of interest" description="Disordered" evidence="5">
    <location>
        <begin position="882"/>
        <end position="946"/>
    </location>
</feature>
<evidence type="ECO:0000256" key="1">
    <source>
        <dbReference type="ARBA" id="ARBA00022598"/>
    </source>
</evidence>
<feature type="compositionally biased region" description="Low complexity" evidence="5">
    <location>
        <begin position="1889"/>
        <end position="1924"/>
    </location>
</feature>
<feature type="compositionally biased region" description="Basic and acidic residues" evidence="5">
    <location>
        <begin position="2267"/>
        <end position="2346"/>
    </location>
</feature>
<keyword evidence="6" id="KW-1133">Transmembrane helix</keyword>
<feature type="compositionally biased region" description="Low complexity" evidence="5">
    <location>
        <begin position="805"/>
        <end position="826"/>
    </location>
</feature>
<name>A0A139XVN9_TOXGO</name>
<feature type="compositionally biased region" description="Basic and acidic residues" evidence="5">
    <location>
        <begin position="754"/>
        <end position="774"/>
    </location>
</feature>
<feature type="transmembrane region" description="Helical" evidence="6">
    <location>
        <begin position="27"/>
        <end position="56"/>
    </location>
</feature>
<protein>
    <submittedName>
        <fullName evidence="8">PP-loop family protein</fullName>
    </submittedName>
</protein>
<dbReference type="Gene3D" id="3.40.50.620">
    <property type="entry name" value="HUPs"/>
    <property type="match status" value="1"/>
</dbReference>
<evidence type="ECO:0000256" key="4">
    <source>
        <dbReference type="ARBA" id="ARBA00022840"/>
    </source>
</evidence>
<feature type="compositionally biased region" description="Basic and acidic residues" evidence="5">
    <location>
        <begin position="883"/>
        <end position="904"/>
    </location>
</feature>
<organism evidence="8 9">
    <name type="scientific">Toxoplasma gondii ARI</name>
    <dbReference type="NCBI Taxonomy" id="1074872"/>
    <lineage>
        <taxon>Eukaryota</taxon>
        <taxon>Sar</taxon>
        <taxon>Alveolata</taxon>
        <taxon>Apicomplexa</taxon>
        <taxon>Conoidasida</taxon>
        <taxon>Coccidia</taxon>
        <taxon>Eucoccidiorida</taxon>
        <taxon>Eimeriorina</taxon>
        <taxon>Sarcocystidae</taxon>
        <taxon>Toxoplasma</taxon>
    </lineage>
</organism>
<evidence type="ECO:0000256" key="6">
    <source>
        <dbReference type="SAM" id="Phobius"/>
    </source>
</evidence>
<feature type="compositionally biased region" description="Polar residues" evidence="5">
    <location>
        <begin position="2362"/>
        <end position="2371"/>
    </location>
</feature>
<dbReference type="GO" id="GO:0008033">
    <property type="term" value="P:tRNA processing"/>
    <property type="evidence" value="ECO:0007669"/>
    <property type="project" value="UniProtKB-KW"/>
</dbReference>
<feature type="compositionally biased region" description="Low complexity" evidence="5">
    <location>
        <begin position="690"/>
        <end position="724"/>
    </location>
</feature>
<dbReference type="InterPro" id="IPR011063">
    <property type="entry name" value="TilS/TtcA_N"/>
</dbReference>
<feature type="region of interest" description="Disordered" evidence="5">
    <location>
        <begin position="2067"/>
        <end position="2190"/>
    </location>
</feature>
<feature type="compositionally biased region" description="Polar residues" evidence="5">
    <location>
        <begin position="1438"/>
        <end position="1449"/>
    </location>
</feature>
<evidence type="ECO:0000313" key="8">
    <source>
        <dbReference type="EMBL" id="KYF42851.1"/>
    </source>
</evidence>
<dbReference type="SUPFAM" id="SSF52402">
    <property type="entry name" value="Adenine nucleotide alpha hydrolases-like"/>
    <property type="match status" value="1"/>
</dbReference>
<feature type="region of interest" description="Disordered" evidence="5">
    <location>
        <begin position="296"/>
        <end position="432"/>
    </location>
</feature>
<feature type="region of interest" description="Disordered" evidence="5">
    <location>
        <begin position="746"/>
        <end position="785"/>
    </location>
</feature>
<evidence type="ECO:0000313" key="9">
    <source>
        <dbReference type="Proteomes" id="UP000074247"/>
    </source>
</evidence>
<keyword evidence="1" id="KW-0436">Ligase</keyword>
<dbReference type="EMBL" id="AGQS02004832">
    <property type="protein sequence ID" value="KYF42851.1"/>
    <property type="molecule type" value="Genomic_DNA"/>
</dbReference>
<feature type="transmembrane region" description="Helical" evidence="6">
    <location>
        <begin position="77"/>
        <end position="95"/>
    </location>
</feature>
<feature type="region of interest" description="Disordered" evidence="5">
    <location>
        <begin position="1351"/>
        <end position="1414"/>
    </location>
</feature>
<feature type="compositionally biased region" description="Polar residues" evidence="5">
    <location>
        <begin position="910"/>
        <end position="921"/>
    </location>
</feature>
<feature type="region of interest" description="Disordered" evidence="5">
    <location>
        <begin position="804"/>
        <end position="833"/>
    </location>
</feature>
<feature type="region of interest" description="Disordered" evidence="5">
    <location>
        <begin position="1007"/>
        <end position="1136"/>
    </location>
</feature>
<feature type="compositionally biased region" description="Basic and acidic residues" evidence="5">
    <location>
        <begin position="313"/>
        <end position="323"/>
    </location>
</feature>
<feature type="compositionally biased region" description="Low complexity" evidence="5">
    <location>
        <begin position="581"/>
        <end position="615"/>
    </location>
</feature>
<sequence length="2449" mass="263921">MSQKRETFPPVFSGGATARLPPSPAPLAGVSCLLVLPQALVFCLFHLMTSSDFLFFSSNASPPNGLRRSMSCRYRLSLHRSLGLFFLGVGFHFRASLALSSPGKPPPFPLLHGTPVSSPETTFNSLRRVSSSLPFPGVVFKRRPTEAGSPEDLRCLALPSLTLCATLVRRNGRFTVGVPSHLRPRTSLGASVPCKSRGSPIDSSAFVLYPQRKWHLHSLCFPASPLTPQQHASPQTLAASSLETQWWRNAPLAVQSLPPCGLKNGSGQPSGSACKTFLMSAFDSFPFQSRRVLASQEAARWRQPHPSTSARDTPQKDGTENRHSFAGADFRRAAKRLNSDPPEETRRPVSTFSSLVSSPGRRPSRFQSKRWEDARGSERLGAARPSAYTRTSLPGPPSPLAPSLPRRVFSSPNLSDEVPFDPRQLPSLSSRPCSSDCRPDRFFLTSSSRRASSKWNCVVPRTSRGVGGAGTLYGSPESASPVSRHRSARSALPRLFKRLVGSSPGWGDSGGRQPGPHWRGPIESAGARGFDGMPLLGSSVADLPSRFFPSTSTALARESRAKRMQPRLSDLPTLEGHPRIRSTSPAPAFPAASVPSRRSPSPRSSSAPPSISCSSLGDSHQTRRRHSRRDFLDLPSRPMEPTETPRLPSVSLSARINQHKASRRSPSSSRLLPTPPSSSRAQSFSPFFQSLVPSSRPSSPRCFSSRSFASRSPSSRSPSSSAASFTRSSALSRLAFFASRRSWLPQSRSPNAETRAREREPHMWSRDWGARQDTEEIPTPGEDFSRREKALRVAWKHLLHQLIQSRSAPGSPSSPSSSLVPSSSPSVAADRSEGLDAPPAFAELRDRTRLPSFPPTHDAAARWGARVSSQRALLSSLLCESGGDWRETGERPESSACRETRQDLQGDLENGTSLPSFSPSTLRLAPLPSRSVSSPSPVPSTFCSSASGPAFPEAAAEGAQETPLCDPILETVEGTLLSSLSTVLRLLHPQLLQEADQRAAALLRSPHHRNHREESAAGTPCEPRPLERLPVGEPASEPHASPQSLSSASGDDVDRSCGHRVTQREAEGEIPQSAHEERETEAQEKQQEKEQSVSLKGEKDDDRVNCAGVGMAAARPTPSPAPPTETGGEKGDPASAWFSSDPPLFLLCCSGGSDSTALLHAFARLFSPRAVALRQACHQTQSSRLSRETATPGKRPPPLLPHSPTDAPKRRQVPDTNCESRPAIETSSSSPSSSSSSCLDRVPASMPSAFRSTSTGASCCASALSLAERRVSGERKGAVERGERETAGNAGVPLTLPRWLRTGVFSLPTHVVYFDHCQRPESAQREAASIQRLCKFYGFCFHRCTLRREPGEEELEGGRATTDGKEEDEAKAQLHAQKEGEEARERMREEEKVEDREKTAERAANRLEMPEAFGLEGGPDALGCADSAMSPVFSSLSSWRGSSVASSTPPDRVSSAFDDMSESPSSLAPAKVAPAASNASFSWSFPLSASAGSQAPQQAWREWRRRAAVALLSFLSSSRFRGSGAPGKEHQAAQEAQTPSGGDEERSPEAKSLLQDGRRRAAETPRASPRLLSAAQCMHAERTPNGRLGLDSLFGSFVSPLLLSRLRRVEPTETDLPRAGGSDRRLALLASSRPPPASPVSPLARQAEKVHADTGQASATDCAPAGVVSGTVLGEEEAARSSGDIGETEKTEGEGSDGSWRHRDIAKREEKRVEGGEICKGEKGIREDIKKETERDTSPLAYVVMAHHAGDEMETLLMKLLRGAHITNLGGMSAVSGLSSQTPRFAVFRPFLSLQKAQLHRYVKALGGSWLEDETNALPEKYPRNAVRLTLLPLLASLLSAPPANPRSLSPSSQLRPSTLASAVSPFSLSASLSELSPRRSTSSDLPLPSASPCSSSASPSVASPSVASPSVASPSVASRSSRCLQVSPSAVEADASRGKAQEAVPRAGSLGISPVFREERGGEAARSRVPLSAPVWAEDCREVHSEGDALEDAEKAATVVSANERGQPSRERNDAQALLTRIAEAAASIFCKGSEPTHALFRRASGLARQSAALRDWVDREASNWEERVFGDTTPHGGAREEGDGKEGGDRTEGGGENEKRTEEGSKGREETLTTAEEGRVDATGRNMSATLGEESDEMAAGREEPAGKAEVMDVGEGGFASSGDWQEEQLDSQGKGRGGRGRTKTKPLPLDLWQKEASLFFKQELLHRWLKRASGGELTLSYTALETLTQALLSLRPSVKKTGKGLNEEDKRPPEKRGLGGSEGAGRESEGVEDEDRREAEQGKSEEARNEERAKAKENRGNGREEGSDSRGEEKRGEEKRGQATQKAEEPGEQEKAEREQEREQSEEDPKEGKEMATAASAQRASGTLSPLKEESQEGDSSARQGSRRRSCDEERSRTPEVIHRTNEKASEAKSKKTMGWQIHLPGRFTLKERGGLLFLVKGTAKG</sequence>
<dbReference type="PANTHER" id="PTHR43033:SF1">
    <property type="entry name" value="TRNA(ILE)-LYSIDINE SYNTHASE-RELATED"/>
    <property type="match status" value="1"/>
</dbReference>
<feature type="region of interest" description="Disordered" evidence="5">
    <location>
        <begin position="2241"/>
        <end position="2421"/>
    </location>
</feature>
<feature type="compositionally biased region" description="Basic and acidic residues" evidence="5">
    <location>
        <begin position="2141"/>
        <end position="2153"/>
    </location>
</feature>
<feature type="compositionally biased region" description="Low complexity" evidence="5">
    <location>
        <begin position="664"/>
        <end position="680"/>
    </location>
</feature>
<dbReference type="InterPro" id="IPR012094">
    <property type="entry name" value="tRNA_Ile_lys_synt"/>
</dbReference>
<dbReference type="Proteomes" id="UP000074247">
    <property type="component" value="Unassembled WGS sequence"/>
</dbReference>
<dbReference type="InterPro" id="IPR014729">
    <property type="entry name" value="Rossmann-like_a/b/a_fold"/>
</dbReference>
<dbReference type="GO" id="GO:0016879">
    <property type="term" value="F:ligase activity, forming carbon-nitrogen bonds"/>
    <property type="evidence" value="ECO:0007669"/>
    <property type="project" value="InterPro"/>
</dbReference>
<dbReference type="PROSITE" id="PS51257">
    <property type="entry name" value="PROKAR_LIPOPROTEIN"/>
    <property type="match status" value="1"/>
</dbReference>
<reference evidence="8 9" key="1">
    <citation type="journal article" date="2016" name="Nat. Commun.">
        <title>Local admixture of amplified and diversified secreted pathogenesis determinants shapes mosaic Toxoplasma gondii genomes.</title>
        <authorList>
            <person name="Lorenzi H."/>
            <person name="Khan A."/>
            <person name="Behnke M.S."/>
            <person name="Namasivayam S."/>
            <person name="Swapna L.S."/>
            <person name="Hadjithomas M."/>
            <person name="Karamycheva S."/>
            <person name="Pinney D."/>
            <person name="Brunk B.P."/>
            <person name="Ajioka J.W."/>
            <person name="Ajzenberg D."/>
            <person name="Boothroyd J.C."/>
            <person name="Boyle J.P."/>
            <person name="Darde M.L."/>
            <person name="Diaz-Miranda M.A."/>
            <person name="Dubey J.P."/>
            <person name="Fritz H.M."/>
            <person name="Gennari S.M."/>
            <person name="Gregory B.D."/>
            <person name="Kim K."/>
            <person name="Saeij J.P."/>
            <person name="Su C."/>
            <person name="White M.W."/>
            <person name="Zhu X.Q."/>
            <person name="Howe D.K."/>
            <person name="Rosenthal B.M."/>
            <person name="Grigg M.E."/>
            <person name="Parkinson J."/>
            <person name="Liu L."/>
            <person name="Kissinger J.C."/>
            <person name="Roos D.S."/>
            <person name="Sibley L.D."/>
        </authorList>
    </citation>
    <scope>NUCLEOTIDE SEQUENCE [LARGE SCALE GENOMIC DNA]</scope>
    <source>
        <strain evidence="8 9">ARI</strain>
    </source>
</reference>
<dbReference type="VEuPathDB" id="ToxoDB:TGARI_215100"/>
<dbReference type="Pfam" id="PF01171">
    <property type="entry name" value="ATP_bind_3"/>
    <property type="match status" value="1"/>
</dbReference>
<dbReference type="GO" id="GO:0005524">
    <property type="term" value="F:ATP binding"/>
    <property type="evidence" value="ECO:0007669"/>
    <property type="project" value="UniProtKB-KW"/>
</dbReference>
<evidence type="ECO:0000256" key="3">
    <source>
        <dbReference type="ARBA" id="ARBA00022741"/>
    </source>
</evidence>
<dbReference type="PANTHER" id="PTHR43033">
    <property type="entry name" value="TRNA(ILE)-LYSIDINE SYNTHASE-RELATED"/>
    <property type="match status" value="1"/>
</dbReference>
<comment type="caution">
    <text evidence="8">The sequence shown here is derived from an EMBL/GenBank/DDBJ whole genome shotgun (WGS) entry which is preliminary data.</text>
</comment>
<feature type="region of interest" description="Disordered" evidence="5">
    <location>
        <begin position="1177"/>
        <end position="1239"/>
    </location>
</feature>
<feature type="region of interest" description="Disordered" evidence="5">
    <location>
        <begin position="503"/>
        <end position="526"/>
    </location>
</feature>
<keyword evidence="3" id="KW-0547">Nucleotide-binding</keyword>
<feature type="domain" description="tRNA(Ile)-lysidine/2-thiocytidine synthase N-terminal" evidence="7">
    <location>
        <begin position="1740"/>
        <end position="1828"/>
    </location>
</feature>
<keyword evidence="6" id="KW-0472">Membrane</keyword>
<keyword evidence="6" id="KW-0812">Transmembrane</keyword>
<feature type="region of interest" description="Disordered" evidence="5">
    <location>
        <begin position="1676"/>
        <end position="1714"/>
    </location>
</feature>
<feature type="compositionally biased region" description="Polar residues" evidence="5">
    <location>
        <begin position="1876"/>
        <end position="1885"/>
    </location>
</feature>
<feature type="compositionally biased region" description="Basic and acidic residues" evidence="5">
    <location>
        <begin position="1052"/>
        <end position="1067"/>
    </location>
</feature>
<evidence type="ECO:0000259" key="7">
    <source>
        <dbReference type="Pfam" id="PF01171"/>
    </source>
</evidence>
<accession>A0A139XVN9</accession>
<feature type="compositionally biased region" description="Basic and acidic residues" evidence="5">
    <location>
        <begin position="1074"/>
        <end position="1104"/>
    </location>
</feature>
<dbReference type="OrthoDB" id="348391at2759"/>
<keyword evidence="2" id="KW-0819">tRNA processing</keyword>
<evidence type="ECO:0000256" key="2">
    <source>
        <dbReference type="ARBA" id="ARBA00022694"/>
    </source>
</evidence>
<feature type="region of interest" description="Disordered" evidence="5">
    <location>
        <begin position="554"/>
        <end position="724"/>
    </location>
</feature>